<dbReference type="RefSeq" id="WP_377400221.1">
    <property type="nucleotide sequence ID" value="NZ_JBHTFQ010000002.1"/>
</dbReference>
<comment type="subcellular location">
    <subcellularLocation>
        <location evidence="1 4">Periplasm</location>
    </subcellularLocation>
</comment>
<dbReference type="SMART" id="SM00858">
    <property type="entry name" value="SAF"/>
    <property type="match status" value="1"/>
</dbReference>
<comment type="function">
    <text evidence="4">Involved in the assembly process of the P-ring formation. It may associate with FlgF on the rod constituting a structure essential for the P-ring assembly or may act as a modulator protein for the P-ring assembly.</text>
</comment>
<dbReference type="CDD" id="cd11614">
    <property type="entry name" value="SAF_CpaB_FlgA_like"/>
    <property type="match status" value="1"/>
</dbReference>
<comment type="caution">
    <text evidence="6">The sequence shown here is derived from an EMBL/GenBank/DDBJ whole genome shotgun (WGS) entry which is preliminary data.</text>
</comment>
<evidence type="ECO:0000256" key="1">
    <source>
        <dbReference type="ARBA" id="ARBA00004418"/>
    </source>
</evidence>
<keyword evidence="6" id="KW-0969">Cilium</keyword>
<keyword evidence="4" id="KW-1005">Bacterial flagellum biogenesis</keyword>
<sequence length="238" mass="25067">MTGAQWRVSLVTAALLVFATSGAAAITGAEMAAHVQQALAAQGQARSVTLAASRRFFPCDHPPEVTALYGWDTVQVRCTSPRAWDVALRTVPALAPVPPATAPDTAPGTMGPQGLRLRHGLRQGAVLAPEDLELAPLAPGSTVDFTDPAAVAGRRLAVSLNAGAPLLARHLERVWLVEQGHPVVIESRAGPFVAQSAGTALMRGQRGDVIRVLNTQSNREIRAIVIADKKVRAHPNMN</sequence>
<keyword evidence="3 4" id="KW-0574">Periplasm</keyword>
<feature type="domain" description="SAF" evidence="5">
    <location>
        <begin position="112"/>
        <end position="172"/>
    </location>
</feature>
<dbReference type="Pfam" id="PF13144">
    <property type="entry name" value="ChapFlgA"/>
    <property type="match status" value="1"/>
</dbReference>
<evidence type="ECO:0000256" key="4">
    <source>
        <dbReference type="RuleBase" id="RU362063"/>
    </source>
</evidence>
<dbReference type="Gene3D" id="2.30.30.760">
    <property type="match status" value="1"/>
</dbReference>
<keyword evidence="7" id="KW-1185">Reference proteome</keyword>
<evidence type="ECO:0000256" key="3">
    <source>
        <dbReference type="ARBA" id="ARBA00022764"/>
    </source>
</evidence>
<accession>A0ABW2UG45</accession>
<dbReference type="EMBL" id="JBHTFQ010000002">
    <property type="protein sequence ID" value="MFC7703609.1"/>
    <property type="molecule type" value="Genomic_DNA"/>
</dbReference>
<dbReference type="PANTHER" id="PTHR36307:SF1">
    <property type="entry name" value="FLAGELLA BASAL BODY P-RING FORMATION PROTEIN FLGA"/>
    <property type="match status" value="1"/>
</dbReference>
<proteinExistence type="inferred from homology"/>
<evidence type="ECO:0000259" key="5">
    <source>
        <dbReference type="SMART" id="SM00858"/>
    </source>
</evidence>
<keyword evidence="6" id="KW-0966">Cell projection</keyword>
<dbReference type="InterPro" id="IPR013974">
    <property type="entry name" value="SAF"/>
</dbReference>
<gene>
    <name evidence="6" type="primary">flgA</name>
    <name evidence="6" type="ORF">ACFQXB_05305</name>
</gene>
<dbReference type="Proteomes" id="UP001596516">
    <property type="component" value="Unassembled WGS sequence"/>
</dbReference>
<dbReference type="InterPro" id="IPR017585">
    <property type="entry name" value="SAF_FlgA"/>
</dbReference>
<evidence type="ECO:0000313" key="7">
    <source>
        <dbReference type="Proteomes" id="UP001596516"/>
    </source>
</evidence>
<organism evidence="6 7">
    <name type="scientific">Plastorhodobacter daqingensis</name>
    <dbReference type="NCBI Taxonomy" id="1387281"/>
    <lineage>
        <taxon>Bacteria</taxon>
        <taxon>Pseudomonadati</taxon>
        <taxon>Pseudomonadota</taxon>
        <taxon>Alphaproteobacteria</taxon>
        <taxon>Rhodobacterales</taxon>
        <taxon>Paracoccaceae</taxon>
        <taxon>Plastorhodobacter</taxon>
    </lineage>
</organism>
<dbReference type="NCBIfam" id="TIGR03170">
    <property type="entry name" value="flgA_cterm"/>
    <property type="match status" value="1"/>
</dbReference>
<feature type="chain" id="PRO_5044975497" description="Flagella basal body P-ring formation protein FlgA" evidence="4">
    <location>
        <begin position="25"/>
        <end position="238"/>
    </location>
</feature>
<evidence type="ECO:0000313" key="6">
    <source>
        <dbReference type="EMBL" id="MFC7703609.1"/>
    </source>
</evidence>
<evidence type="ECO:0000256" key="2">
    <source>
        <dbReference type="ARBA" id="ARBA00022729"/>
    </source>
</evidence>
<keyword evidence="2 4" id="KW-0732">Signal</keyword>
<comment type="similarity">
    <text evidence="4">Belongs to the FlgA family.</text>
</comment>
<name>A0ABW2UG45_9RHOB</name>
<feature type="signal peptide" evidence="4">
    <location>
        <begin position="1"/>
        <end position="24"/>
    </location>
</feature>
<keyword evidence="6" id="KW-0282">Flagellum</keyword>
<reference evidence="7" key="1">
    <citation type="journal article" date="2019" name="Int. J. Syst. Evol. Microbiol.">
        <title>The Global Catalogue of Microorganisms (GCM) 10K type strain sequencing project: providing services to taxonomists for standard genome sequencing and annotation.</title>
        <authorList>
            <consortium name="The Broad Institute Genomics Platform"/>
            <consortium name="The Broad Institute Genome Sequencing Center for Infectious Disease"/>
            <person name="Wu L."/>
            <person name="Ma J."/>
        </authorList>
    </citation>
    <scope>NUCLEOTIDE SEQUENCE [LARGE SCALE GENOMIC DNA]</scope>
    <source>
        <strain evidence="7">CGMCC 1.12750</strain>
    </source>
</reference>
<protein>
    <recommendedName>
        <fullName evidence="4">Flagella basal body P-ring formation protein FlgA</fullName>
    </recommendedName>
</protein>
<dbReference type="InterPro" id="IPR039246">
    <property type="entry name" value="Flagellar_FlgA"/>
</dbReference>
<dbReference type="PANTHER" id="PTHR36307">
    <property type="entry name" value="FLAGELLA BASAL BODY P-RING FORMATION PROTEIN FLGA"/>
    <property type="match status" value="1"/>
</dbReference>